<feature type="chain" id="PRO_5025566572" description="Zona pellucida sperm-binding protein 3" evidence="16">
    <location>
        <begin position="22"/>
        <end position="364"/>
    </location>
</feature>
<keyword evidence="14" id="KW-0325">Glycoprotein</keyword>
<evidence type="ECO:0000256" key="4">
    <source>
        <dbReference type="ARBA" id="ARBA00017980"/>
    </source>
</evidence>
<evidence type="ECO:0000256" key="7">
    <source>
        <dbReference type="ARBA" id="ARBA00022530"/>
    </source>
</evidence>
<dbReference type="GO" id="GO:0031012">
    <property type="term" value="C:extracellular matrix"/>
    <property type="evidence" value="ECO:0007669"/>
    <property type="project" value="TreeGrafter"/>
</dbReference>
<keyword evidence="7" id="KW-0272">Extracellular matrix</keyword>
<dbReference type="InParanoid" id="A0A665TMW2"/>
<protein>
    <recommendedName>
        <fullName evidence="4">Zona pellucida sperm-binding protein 3</fullName>
    </recommendedName>
    <alternativeName>
        <fullName evidence="15">Zona pellucida glycoprotein 3</fullName>
    </alternativeName>
</protein>
<keyword evidence="5" id="KW-1003">Cell membrane</keyword>
<reference evidence="18" key="1">
    <citation type="submission" date="2021-04" db="EMBL/GenBank/DDBJ databases">
        <authorList>
            <consortium name="Wellcome Sanger Institute Data Sharing"/>
        </authorList>
    </citation>
    <scope>NUCLEOTIDE SEQUENCE [LARGE SCALE GENOMIC DNA]</scope>
</reference>
<dbReference type="PANTHER" id="PTHR11576">
    <property type="entry name" value="ZONA PELLUCIDA SPERM-BINDING PROTEIN 3"/>
    <property type="match status" value="1"/>
</dbReference>
<evidence type="ECO:0000256" key="2">
    <source>
        <dbReference type="ARBA" id="ARBA00004498"/>
    </source>
</evidence>
<evidence type="ECO:0000256" key="10">
    <source>
        <dbReference type="ARBA" id="ARBA00022729"/>
    </source>
</evidence>
<evidence type="ECO:0000256" key="13">
    <source>
        <dbReference type="ARBA" id="ARBA00023157"/>
    </source>
</evidence>
<dbReference type="Gene3D" id="2.60.40.4100">
    <property type="entry name" value="Zona pellucida, ZP-C domain"/>
    <property type="match status" value="1"/>
</dbReference>
<comment type="similarity">
    <text evidence="3">Belongs to the ZP domain family. ZPC subfamily.</text>
</comment>
<keyword evidence="19" id="KW-1185">Reference proteome</keyword>
<feature type="domain" description="ZP" evidence="17">
    <location>
        <begin position="88"/>
        <end position="316"/>
    </location>
</feature>
<dbReference type="AlphaFoldDB" id="A0A665TMW2"/>
<evidence type="ECO:0000256" key="1">
    <source>
        <dbReference type="ARBA" id="ARBA00004251"/>
    </source>
</evidence>
<keyword evidence="11" id="KW-1133">Transmembrane helix</keyword>
<dbReference type="FunFam" id="2.60.40.4100:FF:000002">
    <property type="entry name" value="Zona pellucida sperm-binding protein 3"/>
    <property type="match status" value="1"/>
</dbReference>
<dbReference type="Proteomes" id="UP000472264">
    <property type="component" value="Chromosome 6"/>
</dbReference>
<dbReference type="InterPro" id="IPR042235">
    <property type="entry name" value="ZP-C_dom"/>
</dbReference>
<evidence type="ECO:0000256" key="14">
    <source>
        <dbReference type="ARBA" id="ARBA00023180"/>
    </source>
</evidence>
<evidence type="ECO:0000313" key="18">
    <source>
        <dbReference type="Ensembl" id="ENSENLP00000007637.1"/>
    </source>
</evidence>
<feature type="signal peptide" evidence="16">
    <location>
        <begin position="1"/>
        <end position="21"/>
    </location>
</feature>
<dbReference type="OMA" id="VHSCYVT"/>
<evidence type="ECO:0000256" key="12">
    <source>
        <dbReference type="ARBA" id="ARBA00023136"/>
    </source>
</evidence>
<evidence type="ECO:0000256" key="5">
    <source>
        <dbReference type="ARBA" id="ARBA00022475"/>
    </source>
</evidence>
<sequence length="364" mass="41045">LNMFSVFVVVLVLSAPASGGAQRGRETPFLRLPVFVDSGVPLVEKEHFSPSRGTGQEPLPDPVRELLIPARRVSTDRPSVPGDPVRTSCRPDTMQVRVQRSRLGPGDPSTQLRLGTCPPTKSTQDYIYFDYELHMCGNKRKISDNHVTYSNILRYHPPRLYGPIRRTVPFTVPVSCYYNRVRFIVTPRNAQWERLSLSDSYELGKPMHFEVEGPPLSQDKRLYVHSCYVTPEKSHISTLQFPIVENFGCMVESKDSHSRFIQYKNNAVRFSVDAFLFKGVTSKVKNEFLTMISCSTSTCTARCLWAALCHHLQPSPATMTPKQEGNSATSAGEPKFPLFSAIKLLLILRQRSTLSTNLTKRAHK</sequence>
<reference evidence="18" key="3">
    <citation type="submission" date="2025-09" db="UniProtKB">
        <authorList>
            <consortium name="Ensembl"/>
        </authorList>
    </citation>
    <scope>IDENTIFICATION</scope>
</reference>
<keyword evidence="12" id="KW-0472">Membrane</keyword>
<dbReference type="GO" id="GO:0035803">
    <property type="term" value="P:egg coat formation"/>
    <property type="evidence" value="ECO:0007669"/>
    <property type="project" value="TreeGrafter"/>
</dbReference>
<keyword evidence="9" id="KW-0812">Transmembrane</keyword>
<name>A0A665TMW2_ECHNA</name>
<dbReference type="FunFam" id="2.60.40.3210:FF:000001">
    <property type="entry name" value="Zona pellucida sperm-binding protein 3"/>
    <property type="match status" value="1"/>
</dbReference>
<dbReference type="SMART" id="SM00241">
    <property type="entry name" value="ZP"/>
    <property type="match status" value="1"/>
</dbReference>
<evidence type="ECO:0000256" key="3">
    <source>
        <dbReference type="ARBA" id="ARBA00006735"/>
    </source>
</evidence>
<evidence type="ECO:0000256" key="9">
    <source>
        <dbReference type="ARBA" id="ARBA00022692"/>
    </source>
</evidence>
<dbReference type="PANTHER" id="PTHR11576:SF26">
    <property type="entry name" value="ZONA PELLUCIDA GLYCOPROTEIN 3D TANDEM DUPLICATE 2"/>
    <property type="match status" value="1"/>
</dbReference>
<dbReference type="InterPro" id="IPR055356">
    <property type="entry name" value="ZP-N"/>
</dbReference>
<keyword evidence="13" id="KW-1015">Disulfide bond</keyword>
<reference evidence="18" key="2">
    <citation type="submission" date="2025-08" db="UniProtKB">
        <authorList>
            <consortium name="Ensembl"/>
        </authorList>
    </citation>
    <scope>IDENTIFICATION</scope>
</reference>
<evidence type="ECO:0000256" key="11">
    <source>
        <dbReference type="ARBA" id="ARBA00022989"/>
    </source>
</evidence>
<keyword evidence="10 16" id="KW-0732">Signal</keyword>
<evidence type="ECO:0000256" key="6">
    <source>
        <dbReference type="ARBA" id="ARBA00022525"/>
    </source>
</evidence>
<dbReference type="Pfam" id="PF23344">
    <property type="entry name" value="ZP-N"/>
    <property type="match status" value="1"/>
</dbReference>
<evidence type="ECO:0000259" key="17">
    <source>
        <dbReference type="PROSITE" id="PS51034"/>
    </source>
</evidence>
<dbReference type="FunCoup" id="A0A665TMW2">
    <property type="interactions" value="118"/>
</dbReference>
<evidence type="ECO:0000313" key="19">
    <source>
        <dbReference type="Proteomes" id="UP000472264"/>
    </source>
</evidence>
<keyword evidence="8" id="KW-0165">Cleavage on pair of basic residues</keyword>
<proteinExistence type="inferred from homology"/>
<dbReference type="Gene3D" id="2.60.40.3210">
    <property type="entry name" value="Zona pellucida, ZP-N domain"/>
    <property type="match status" value="1"/>
</dbReference>
<dbReference type="PROSITE" id="PS51034">
    <property type="entry name" value="ZP_2"/>
    <property type="match status" value="1"/>
</dbReference>
<evidence type="ECO:0000256" key="8">
    <source>
        <dbReference type="ARBA" id="ARBA00022685"/>
    </source>
</evidence>
<dbReference type="GO" id="GO:0007339">
    <property type="term" value="P:binding of sperm to zona pellucida"/>
    <property type="evidence" value="ECO:0007669"/>
    <property type="project" value="TreeGrafter"/>
</dbReference>
<dbReference type="InterPro" id="IPR001507">
    <property type="entry name" value="ZP_dom"/>
</dbReference>
<organism evidence="18 19">
    <name type="scientific">Echeneis naucrates</name>
    <name type="common">Live sharksucker</name>
    <dbReference type="NCBI Taxonomy" id="173247"/>
    <lineage>
        <taxon>Eukaryota</taxon>
        <taxon>Metazoa</taxon>
        <taxon>Chordata</taxon>
        <taxon>Craniata</taxon>
        <taxon>Vertebrata</taxon>
        <taxon>Euteleostomi</taxon>
        <taxon>Actinopterygii</taxon>
        <taxon>Neopterygii</taxon>
        <taxon>Teleostei</taxon>
        <taxon>Neoteleostei</taxon>
        <taxon>Acanthomorphata</taxon>
        <taxon>Carangaria</taxon>
        <taxon>Carangiformes</taxon>
        <taxon>Echeneidae</taxon>
        <taxon>Echeneis</taxon>
    </lineage>
</organism>
<dbReference type="InterPro" id="IPR055355">
    <property type="entry name" value="ZP-C"/>
</dbReference>
<evidence type="ECO:0000256" key="16">
    <source>
        <dbReference type="SAM" id="SignalP"/>
    </source>
</evidence>
<dbReference type="Ensembl" id="ENSENLT00000007983.1">
    <property type="protein sequence ID" value="ENSENLP00000007637.1"/>
    <property type="gene ID" value="ENSENLG00000003673.1"/>
</dbReference>
<dbReference type="GO" id="GO:2000344">
    <property type="term" value="P:positive regulation of acrosome reaction"/>
    <property type="evidence" value="ECO:0007669"/>
    <property type="project" value="TreeGrafter"/>
</dbReference>
<accession>A0A665TMW2</accession>
<evidence type="ECO:0000256" key="15">
    <source>
        <dbReference type="ARBA" id="ARBA00030824"/>
    </source>
</evidence>
<dbReference type="GO" id="GO:0032190">
    <property type="term" value="F:acrosin binding"/>
    <property type="evidence" value="ECO:0007669"/>
    <property type="project" value="TreeGrafter"/>
</dbReference>
<dbReference type="Pfam" id="PF00100">
    <property type="entry name" value="Zona_pellucida"/>
    <property type="match status" value="1"/>
</dbReference>
<comment type="subcellular location">
    <subcellularLocation>
        <location evidence="1">Cell membrane</location>
        <topology evidence="1">Single-pass type I membrane protein</topology>
    </subcellularLocation>
    <subcellularLocation>
        <location evidence="2">Secreted</location>
        <location evidence="2">Extracellular space</location>
        <location evidence="2">Extracellular matrix</location>
    </subcellularLocation>
</comment>
<dbReference type="GO" id="GO:0005886">
    <property type="term" value="C:plasma membrane"/>
    <property type="evidence" value="ECO:0007669"/>
    <property type="project" value="UniProtKB-SubCell"/>
</dbReference>
<keyword evidence="6" id="KW-0964">Secreted</keyword>